<dbReference type="GO" id="GO:0048046">
    <property type="term" value="C:apoplast"/>
    <property type="evidence" value="ECO:0007669"/>
    <property type="project" value="UniProtKB-SubCell"/>
</dbReference>
<sequence>MASHNYCHILLSLLLLFVTLAYQSFANPRMLSLVKPKPLVLKYRDGVLLKGNIKVNLIWYGKFTPAQRAIIVDYLQSLSPKKPHTPAPPSVASWWRTTENYKGGPSIITVGKQIFLHSYPIGKSLNTTHMEDIAFKFHNVNTINVILTASDVLVEDFCMNRCGSHGWTRGKKGMKFAYGWVGNSASQCPGVCAWPFAKPLVGPQIPPLVAPNGDVGVDGMVVNLATVMAGTVTNPFDKGYFMGTPSIPLEAVTACRGIFGSGAFPGFPGRVLVDKVTGSSYNAKGLNGRKYLLPAMWDPKTSTCKPLV</sequence>
<dbReference type="EMBL" id="BAABME010019108">
    <property type="protein sequence ID" value="GAA0156083.1"/>
    <property type="molecule type" value="Genomic_DNA"/>
</dbReference>
<proteinExistence type="inferred from homology"/>
<keyword evidence="4 6" id="KW-0732">Signal</keyword>
<comment type="similarity">
    <text evidence="5">Belongs to the EXORDIUM family.</text>
</comment>
<keyword evidence="8" id="KW-1185">Reference proteome</keyword>
<dbReference type="Pfam" id="PF04674">
    <property type="entry name" value="Phi_1"/>
    <property type="match status" value="1"/>
</dbReference>
<evidence type="ECO:0000256" key="1">
    <source>
        <dbReference type="ARBA" id="ARBA00004271"/>
    </source>
</evidence>
<accession>A0AAV3PXS1</accession>
<dbReference type="AlphaFoldDB" id="A0AAV3PXS1"/>
<dbReference type="InterPro" id="IPR006766">
    <property type="entry name" value="EXORDIUM-like"/>
</dbReference>
<comment type="caution">
    <text evidence="7">The sequence shown here is derived from an EMBL/GenBank/DDBJ whole genome shotgun (WGS) entry which is preliminary data.</text>
</comment>
<evidence type="ECO:0000256" key="2">
    <source>
        <dbReference type="ARBA" id="ARBA00022523"/>
    </source>
</evidence>
<comment type="subcellular location">
    <subcellularLocation>
        <location evidence="1">Secreted</location>
        <location evidence="1">Extracellular space</location>
        <location evidence="1">Apoplast</location>
    </subcellularLocation>
</comment>
<keyword evidence="3" id="KW-0964">Secreted</keyword>
<evidence type="ECO:0000256" key="3">
    <source>
        <dbReference type="ARBA" id="ARBA00022525"/>
    </source>
</evidence>
<feature type="chain" id="PRO_5043853507" description="Protein EXORDIUM-like 2" evidence="6">
    <location>
        <begin position="27"/>
        <end position="308"/>
    </location>
</feature>
<dbReference type="PANTHER" id="PTHR31279:SF74">
    <property type="entry name" value="PROTEIN EXORDIUM-LIKE 2"/>
    <property type="match status" value="1"/>
</dbReference>
<feature type="signal peptide" evidence="6">
    <location>
        <begin position="1"/>
        <end position="26"/>
    </location>
</feature>
<evidence type="ECO:0000313" key="8">
    <source>
        <dbReference type="Proteomes" id="UP001454036"/>
    </source>
</evidence>
<gene>
    <name evidence="7" type="ORF">LIER_38212</name>
</gene>
<evidence type="ECO:0000256" key="5">
    <source>
        <dbReference type="ARBA" id="ARBA00023591"/>
    </source>
</evidence>
<evidence type="ECO:0000313" key="7">
    <source>
        <dbReference type="EMBL" id="GAA0156083.1"/>
    </source>
</evidence>
<organism evidence="7 8">
    <name type="scientific">Lithospermum erythrorhizon</name>
    <name type="common">Purple gromwell</name>
    <name type="synonym">Lithospermum officinale var. erythrorhizon</name>
    <dbReference type="NCBI Taxonomy" id="34254"/>
    <lineage>
        <taxon>Eukaryota</taxon>
        <taxon>Viridiplantae</taxon>
        <taxon>Streptophyta</taxon>
        <taxon>Embryophyta</taxon>
        <taxon>Tracheophyta</taxon>
        <taxon>Spermatophyta</taxon>
        <taxon>Magnoliopsida</taxon>
        <taxon>eudicotyledons</taxon>
        <taxon>Gunneridae</taxon>
        <taxon>Pentapetalae</taxon>
        <taxon>asterids</taxon>
        <taxon>lamiids</taxon>
        <taxon>Boraginales</taxon>
        <taxon>Boraginaceae</taxon>
        <taxon>Boraginoideae</taxon>
        <taxon>Lithospermeae</taxon>
        <taxon>Lithospermum</taxon>
    </lineage>
</organism>
<protein>
    <recommendedName>
        <fullName evidence="9">Protein EXORDIUM-like 2</fullName>
    </recommendedName>
</protein>
<name>A0AAV3PXS1_LITER</name>
<dbReference type="Proteomes" id="UP001454036">
    <property type="component" value="Unassembled WGS sequence"/>
</dbReference>
<evidence type="ECO:0000256" key="6">
    <source>
        <dbReference type="SAM" id="SignalP"/>
    </source>
</evidence>
<keyword evidence="2" id="KW-0052">Apoplast</keyword>
<evidence type="ECO:0000256" key="4">
    <source>
        <dbReference type="ARBA" id="ARBA00022729"/>
    </source>
</evidence>
<dbReference type="PANTHER" id="PTHR31279">
    <property type="entry name" value="PROTEIN EXORDIUM-LIKE 5"/>
    <property type="match status" value="1"/>
</dbReference>
<reference evidence="7 8" key="1">
    <citation type="submission" date="2024-01" db="EMBL/GenBank/DDBJ databases">
        <title>The complete chloroplast genome sequence of Lithospermum erythrorhizon: insights into the phylogenetic relationship among Boraginaceae species and the maternal lineages of purple gromwells.</title>
        <authorList>
            <person name="Okada T."/>
            <person name="Watanabe K."/>
        </authorList>
    </citation>
    <scope>NUCLEOTIDE SEQUENCE [LARGE SCALE GENOMIC DNA]</scope>
</reference>
<evidence type="ECO:0008006" key="9">
    <source>
        <dbReference type="Google" id="ProtNLM"/>
    </source>
</evidence>